<comment type="caution">
    <text evidence="1">The sequence shown here is derived from an EMBL/GenBank/DDBJ whole genome shotgun (WGS) entry which is preliminary data.</text>
</comment>
<reference evidence="1 2" key="1">
    <citation type="submission" date="2020-08" db="EMBL/GenBank/DDBJ databases">
        <title>Sequencing the genomes of 1000 actinobacteria strains.</title>
        <authorList>
            <person name="Klenk H.-P."/>
        </authorList>
    </citation>
    <scope>NUCLEOTIDE SEQUENCE [LARGE SCALE GENOMIC DNA]</scope>
    <source>
        <strain evidence="1 2">DSM 43582</strain>
    </source>
</reference>
<keyword evidence="2" id="KW-1185">Reference proteome</keyword>
<dbReference type="AlphaFoldDB" id="A0A7W9PKW5"/>
<dbReference type="EMBL" id="JACHIT010000002">
    <property type="protein sequence ID" value="MBB5917931.1"/>
    <property type="molecule type" value="Genomic_DNA"/>
</dbReference>
<evidence type="ECO:0000313" key="1">
    <source>
        <dbReference type="EMBL" id="MBB5917931.1"/>
    </source>
</evidence>
<accession>A0A7W9PKW5</accession>
<gene>
    <name evidence="1" type="ORF">BJY24_006843</name>
</gene>
<protein>
    <submittedName>
        <fullName evidence="1">Uncharacterized protein</fullName>
    </submittedName>
</protein>
<dbReference type="RefSeq" id="WP_157185439.1">
    <property type="nucleotide sequence ID" value="NZ_JACHIT010000002.1"/>
</dbReference>
<evidence type="ECO:0000313" key="2">
    <source>
        <dbReference type="Proteomes" id="UP000540412"/>
    </source>
</evidence>
<sequence>MIDGTVVVVGTDLALARERLPEFSGLWDAVRRAFWREYFPSRRSSAAEYTTRWLG</sequence>
<name>A0A7W9PKW5_9NOCA</name>
<organism evidence="1 2">
    <name type="scientific">Nocardia transvalensis</name>
    <dbReference type="NCBI Taxonomy" id="37333"/>
    <lineage>
        <taxon>Bacteria</taxon>
        <taxon>Bacillati</taxon>
        <taxon>Actinomycetota</taxon>
        <taxon>Actinomycetes</taxon>
        <taxon>Mycobacteriales</taxon>
        <taxon>Nocardiaceae</taxon>
        <taxon>Nocardia</taxon>
    </lineage>
</organism>
<dbReference type="Proteomes" id="UP000540412">
    <property type="component" value="Unassembled WGS sequence"/>
</dbReference>
<proteinExistence type="predicted"/>